<dbReference type="InterPro" id="IPR010129">
    <property type="entry name" value="T1SS_HlyD"/>
</dbReference>
<evidence type="ECO:0000313" key="14">
    <source>
        <dbReference type="Proteomes" id="UP000219621"/>
    </source>
</evidence>
<accession>A0A286H0A8</accession>
<comment type="subcellular location">
    <subcellularLocation>
        <location evidence="1 9">Cell inner membrane</location>
        <topology evidence="1 9">Single-pass membrane protein</topology>
    </subcellularLocation>
</comment>
<dbReference type="GO" id="GO:0005886">
    <property type="term" value="C:plasma membrane"/>
    <property type="evidence" value="ECO:0007669"/>
    <property type="project" value="UniProtKB-SubCell"/>
</dbReference>
<feature type="coiled-coil region" evidence="10">
    <location>
        <begin position="252"/>
        <end position="294"/>
    </location>
</feature>
<keyword evidence="10" id="KW-0175">Coiled coil</keyword>
<comment type="similarity">
    <text evidence="2 9">Belongs to the membrane fusion protein (MFP) (TC 8.A.1) family.</text>
</comment>
<keyword evidence="3 9" id="KW-0813">Transport</keyword>
<dbReference type="PANTHER" id="PTHR30386">
    <property type="entry name" value="MEMBRANE FUSION SUBUNIT OF EMRAB-TOLC MULTIDRUG EFFLUX PUMP"/>
    <property type="match status" value="1"/>
</dbReference>
<evidence type="ECO:0000256" key="6">
    <source>
        <dbReference type="ARBA" id="ARBA00022692"/>
    </source>
</evidence>
<dbReference type="AlphaFoldDB" id="A0A286H0A8"/>
<dbReference type="OrthoDB" id="9810980at2"/>
<evidence type="ECO:0000256" key="9">
    <source>
        <dbReference type="RuleBase" id="RU365093"/>
    </source>
</evidence>
<feature type="coiled-coil region" evidence="10">
    <location>
        <begin position="158"/>
        <end position="192"/>
    </location>
</feature>
<evidence type="ECO:0000256" key="4">
    <source>
        <dbReference type="ARBA" id="ARBA00022475"/>
    </source>
</evidence>
<dbReference type="RefSeq" id="WP_097281543.1">
    <property type="nucleotide sequence ID" value="NZ_OCNJ01000016.1"/>
</dbReference>
<dbReference type="InterPro" id="IPR058781">
    <property type="entry name" value="HH_AprE-like"/>
</dbReference>
<dbReference type="GO" id="GO:0009306">
    <property type="term" value="P:protein secretion"/>
    <property type="evidence" value="ECO:0007669"/>
    <property type="project" value="InterPro"/>
</dbReference>
<keyword evidence="8" id="KW-0472">Membrane</keyword>
<evidence type="ECO:0000259" key="12">
    <source>
        <dbReference type="Pfam" id="PF26002"/>
    </source>
</evidence>
<dbReference type="Gene3D" id="2.40.30.170">
    <property type="match status" value="1"/>
</dbReference>
<keyword evidence="14" id="KW-1185">Reference proteome</keyword>
<feature type="domain" description="AprE-like beta-barrel" evidence="12">
    <location>
        <begin position="336"/>
        <end position="425"/>
    </location>
</feature>
<dbReference type="Pfam" id="PF25994">
    <property type="entry name" value="HH_AprE"/>
    <property type="match status" value="1"/>
</dbReference>
<feature type="domain" description="AprE-like long alpha-helical hairpin" evidence="11">
    <location>
        <begin position="115"/>
        <end position="294"/>
    </location>
</feature>
<dbReference type="InterPro" id="IPR006144">
    <property type="entry name" value="Secretion_HlyD_CS"/>
</dbReference>
<dbReference type="Pfam" id="PF26002">
    <property type="entry name" value="Beta-barrel_AprE"/>
    <property type="match status" value="1"/>
</dbReference>
<evidence type="ECO:0000313" key="13">
    <source>
        <dbReference type="EMBL" id="SOE01181.1"/>
    </source>
</evidence>
<gene>
    <name evidence="13" type="ORF">SAMN05421508_11661</name>
</gene>
<evidence type="ECO:0000256" key="10">
    <source>
        <dbReference type="SAM" id="Coils"/>
    </source>
</evidence>
<dbReference type="PANTHER" id="PTHR30386:SF26">
    <property type="entry name" value="TRANSPORT PROTEIN COMB"/>
    <property type="match status" value="1"/>
</dbReference>
<sequence>MTDTAAPAPALPARPQGAAADPLGTLLASRRAPGWRTAAAVIATLLAGAIGWSAVAQLDEVSVAAGEVVPQSKVKVVQHLEGGIITEIYAREGDVVTAGAPLVQLDLAVTAINKQEIEVRLDAFLLARARFVAEASGKELELPADAAARRPDIAAGERAAFLARRNELEKQVSVLKEQVEQRRQEIREFEAKQTSLASSLRLARQRLGLSAQLLKDNLTPKLEHLALQAEVQDLEGQVAVIAQSVPRARSALAEAEKRVEEEMLRFRRAAQEGISEAELNIARTRELLNDATDQELRTEVKSPIDGVVKNMRYSTIGGVVKAGEPIMDIVPTGDTLIIEARLNPADRGYVREGQPATVKVSTYDYARYGGLDGVVTHVAPDSTTPDQETPYFRVLVETSKDYLGAVEGEYAITPGMQATVDIHTGTRSVLDYLIKPVLKLKHEAFRER</sequence>
<proteinExistence type="inferred from homology"/>
<name>A0A286H0A8_9PROT</name>
<keyword evidence="6" id="KW-0812">Transmembrane</keyword>
<reference evidence="13 14" key="1">
    <citation type="submission" date="2017-09" db="EMBL/GenBank/DDBJ databases">
        <authorList>
            <person name="Ehlers B."/>
            <person name="Leendertz F.H."/>
        </authorList>
    </citation>
    <scope>NUCLEOTIDE SEQUENCE [LARGE SCALE GENOMIC DNA]</scope>
    <source>
        <strain evidence="13 14">USBA 140</strain>
    </source>
</reference>
<organism evidence="13 14">
    <name type="scientific">Caenispirillum bisanense</name>
    <dbReference type="NCBI Taxonomy" id="414052"/>
    <lineage>
        <taxon>Bacteria</taxon>
        <taxon>Pseudomonadati</taxon>
        <taxon>Pseudomonadota</taxon>
        <taxon>Alphaproteobacteria</taxon>
        <taxon>Rhodospirillales</taxon>
        <taxon>Novispirillaceae</taxon>
        <taxon>Caenispirillum</taxon>
    </lineage>
</organism>
<dbReference type="PRINTS" id="PR01490">
    <property type="entry name" value="RTXTOXIND"/>
</dbReference>
<dbReference type="InterPro" id="IPR050739">
    <property type="entry name" value="MFP"/>
</dbReference>
<keyword evidence="4 9" id="KW-1003">Cell membrane</keyword>
<dbReference type="PROSITE" id="PS00543">
    <property type="entry name" value="HLYD_FAMILY"/>
    <property type="match status" value="1"/>
</dbReference>
<evidence type="ECO:0000256" key="7">
    <source>
        <dbReference type="ARBA" id="ARBA00022989"/>
    </source>
</evidence>
<keyword evidence="5 9" id="KW-0997">Cell inner membrane</keyword>
<evidence type="ECO:0000256" key="1">
    <source>
        <dbReference type="ARBA" id="ARBA00004377"/>
    </source>
</evidence>
<dbReference type="EMBL" id="OCNJ01000016">
    <property type="protein sequence ID" value="SOE01181.1"/>
    <property type="molecule type" value="Genomic_DNA"/>
</dbReference>
<evidence type="ECO:0000256" key="5">
    <source>
        <dbReference type="ARBA" id="ARBA00022519"/>
    </source>
</evidence>
<evidence type="ECO:0000256" key="3">
    <source>
        <dbReference type="ARBA" id="ARBA00022448"/>
    </source>
</evidence>
<dbReference type="InterPro" id="IPR058982">
    <property type="entry name" value="Beta-barrel_AprE"/>
</dbReference>
<dbReference type="Proteomes" id="UP000219621">
    <property type="component" value="Unassembled WGS sequence"/>
</dbReference>
<evidence type="ECO:0000259" key="11">
    <source>
        <dbReference type="Pfam" id="PF25994"/>
    </source>
</evidence>
<protein>
    <recommendedName>
        <fullName evidence="9">Membrane fusion protein (MFP) family protein</fullName>
    </recommendedName>
</protein>
<dbReference type="NCBIfam" id="TIGR01843">
    <property type="entry name" value="type_I_hlyD"/>
    <property type="match status" value="1"/>
</dbReference>
<evidence type="ECO:0000256" key="8">
    <source>
        <dbReference type="ARBA" id="ARBA00023136"/>
    </source>
</evidence>
<evidence type="ECO:0000256" key="2">
    <source>
        <dbReference type="ARBA" id="ARBA00009477"/>
    </source>
</evidence>
<keyword evidence="7" id="KW-1133">Transmembrane helix</keyword>